<organism evidence="3 4">
    <name type="scientific">Deinococcus hopiensis KR-140</name>
    <dbReference type="NCBI Taxonomy" id="695939"/>
    <lineage>
        <taxon>Bacteria</taxon>
        <taxon>Thermotogati</taxon>
        <taxon>Deinococcota</taxon>
        <taxon>Deinococci</taxon>
        <taxon>Deinococcales</taxon>
        <taxon>Deinococcaceae</taxon>
        <taxon>Deinococcus</taxon>
    </lineage>
</organism>
<dbReference type="RefSeq" id="WP_084049578.1">
    <property type="nucleotide sequence ID" value="NZ_FWWU01000009.1"/>
</dbReference>
<evidence type="ECO:0000313" key="3">
    <source>
        <dbReference type="EMBL" id="SMB94193.1"/>
    </source>
</evidence>
<name>A0A1W1VLM7_9DEIO</name>
<dbReference type="GO" id="GO:0003677">
    <property type="term" value="F:DNA binding"/>
    <property type="evidence" value="ECO:0007669"/>
    <property type="project" value="UniProtKB-KW"/>
</dbReference>
<protein>
    <submittedName>
        <fullName evidence="3">Transposase and inactivated derivatives</fullName>
    </submittedName>
</protein>
<evidence type="ECO:0000313" key="4">
    <source>
        <dbReference type="Proteomes" id="UP000192582"/>
    </source>
</evidence>
<gene>
    <name evidence="3" type="ORF">SAMN00790413_02286</name>
</gene>
<keyword evidence="1" id="KW-0238">DNA-binding</keyword>
<dbReference type="EMBL" id="FWWU01000009">
    <property type="protein sequence ID" value="SMB94193.1"/>
    <property type="molecule type" value="Genomic_DNA"/>
</dbReference>
<evidence type="ECO:0000256" key="1">
    <source>
        <dbReference type="ARBA" id="ARBA00023125"/>
    </source>
</evidence>
<accession>A0A1W1VLM7</accession>
<sequence>MREYTTHHVIRVDRRTYPQLRAAVKDHQLQPSDENLKVMLQGQVYRPADHLLSRQVLLHDRLLQLGDLQLEAECYRLPEQEYVTLLTDSRGNYRQYPGAHQLLTALLAPMTPDAEAAWWERVHMAVAQGRQPTTAVDLVDDAWTPTAWLRDRTRLIQQGQEWFLILYFAQPPRWRRPEGRGVVGIDVGLRPLASAAVGQAHAWTFEVHWPTVADDAPAEVQTFAQILDYAAARAALEMFTVPLLASASVLVLEDLNYAQFQSNFPDVARRRAVSDWHQSWVRQRAYARRIRIEEVPAFNTSVTCSQCRGYVRGTRQGRMFSCPHGHSSDAHLNAARNLVRRYWGQRIRASAPREV</sequence>
<keyword evidence="4" id="KW-1185">Reference proteome</keyword>
<dbReference type="OrthoDB" id="61902at2"/>
<feature type="domain" description="Cas12f1-like TNB" evidence="2">
    <location>
        <begin position="279"/>
        <end position="338"/>
    </location>
</feature>
<dbReference type="Pfam" id="PF07282">
    <property type="entry name" value="Cas12f1-like_TNB"/>
    <property type="match status" value="1"/>
</dbReference>
<evidence type="ECO:0000259" key="2">
    <source>
        <dbReference type="Pfam" id="PF07282"/>
    </source>
</evidence>
<dbReference type="STRING" id="695939.SAMN00790413_02286"/>
<proteinExistence type="predicted"/>
<dbReference type="AlphaFoldDB" id="A0A1W1VLM7"/>
<dbReference type="InterPro" id="IPR010095">
    <property type="entry name" value="Cas12f1-like_TNB"/>
</dbReference>
<dbReference type="Proteomes" id="UP000192582">
    <property type="component" value="Unassembled WGS sequence"/>
</dbReference>
<reference evidence="3 4" key="1">
    <citation type="submission" date="2017-04" db="EMBL/GenBank/DDBJ databases">
        <authorList>
            <person name="Afonso C.L."/>
            <person name="Miller P.J."/>
            <person name="Scott M.A."/>
            <person name="Spackman E."/>
            <person name="Goraichik I."/>
            <person name="Dimitrov K.M."/>
            <person name="Suarez D.L."/>
            <person name="Swayne D.E."/>
        </authorList>
    </citation>
    <scope>NUCLEOTIDE SEQUENCE [LARGE SCALE GENOMIC DNA]</scope>
    <source>
        <strain evidence="3 4">KR-140</strain>
    </source>
</reference>